<dbReference type="GO" id="GO:0007276">
    <property type="term" value="P:gamete generation"/>
    <property type="evidence" value="ECO:0007669"/>
    <property type="project" value="InterPro"/>
</dbReference>
<feature type="region of interest" description="Disordered" evidence="1">
    <location>
        <begin position="20"/>
        <end position="64"/>
    </location>
</feature>
<evidence type="ECO:0000313" key="2">
    <source>
        <dbReference type="EMBL" id="GCC24601.1"/>
    </source>
</evidence>
<sequence length="372" mass="42403">MRQRCLPVLLFNQKKRTRLPLTSNPMEHELGSNTLFPTPESFDSPPAGHKGLTQNRASGSQKAVQNNYRTQFQYPNIRSNVDNSYCGMTSLSNSAKSTNTGQLQQHLPQHQQIQEQRKFSHEPAITRQNSKNSWNTDARPQTGNTWKENTRSIMNERKECTSSGNNHIQTKIASTFRSCVPSESYKVQTKSSQQSHQWPKNSSQSSTNSKRSGQPNPFFESQFESNPRDVIDQKSKPVPMRVLQPDNSLRIVTTTIEGMKHWTQYNHKCALLFEVIATLDSAVRAGEQSAKNFLLRDRNDSVPSVFYEMDRDLPRLIRGQAHRCMGTYDQRRNLFKCVSVRPASVVEQNTFAEFVSVANAEMTQFVNALNEL</sequence>
<feature type="compositionally biased region" description="Basic and acidic residues" evidence="1">
    <location>
        <begin position="226"/>
        <end position="235"/>
    </location>
</feature>
<feature type="compositionally biased region" description="Polar residues" evidence="1">
    <location>
        <begin position="20"/>
        <end position="36"/>
    </location>
</feature>
<accession>A0A401S2I0</accession>
<comment type="caution">
    <text evidence="2">The sequence shown here is derived from an EMBL/GenBank/DDBJ whole genome shotgun (WGS) entry which is preliminary data.</text>
</comment>
<gene>
    <name evidence="2" type="ORF">chiPu_0003003</name>
</gene>
<feature type="compositionally biased region" description="Polar residues" evidence="1">
    <location>
        <begin position="187"/>
        <end position="199"/>
    </location>
</feature>
<dbReference type="InterPro" id="IPR033536">
    <property type="entry name" value="Spata22"/>
</dbReference>
<dbReference type="PANTHER" id="PTHR35258:SF1">
    <property type="entry name" value="SPERMATOGENESIS-ASSOCIATED PROTEIN 22"/>
    <property type="match status" value="1"/>
</dbReference>
<feature type="compositionally biased region" description="Polar residues" evidence="1">
    <location>
        <begin position="126"/>
        <end position="147"/>
    </location>
</feature>
<proteinExistence type="predicted"/>
<name>A0A401S2I0_CHIPU</name>
<protein>
    <recommendedName>
        <fullName evidence="4">Spermatogenesis-associated protein 22</fullName>
    </recommendedName>
</protein>
<reference evidence="2 3" key="1">
    <citation type="journal article" date="2018" name="Nat. Ecol. Evol.">
        <title>Shark genomes provide insights into elasmobranch evolution and the origin of vertebrates.</title>
        <authorList>
            <person name="Hara Y"/>
            <person name="Yamaguchi K"/>
            <person name="Onimaru K"/>
            <person name="Kadota M"/>
            <person name="Koyanagi M"/>
            <person name="Keeley SD"/>
            <person name="Tatsumi K"/>
            <person name="Tanaka K"/>
            <person name="Motone F"/>
            <person name="Kageyama Y"/>
            <person name="Nozu R"/>
            <person name="Adachi N"/>
            <person name="Nishimura O"/>
            <person name="Nakagawa R"/>
            <person name="Tanegashima C"/>
            <person name="Kiyatake I"/>
            <person name="Matsumoto R"/>
            <person name="Murakumo K"/>
            <person name="Nishida K"/>
            <person name="Terakita A"/>
            <person name="Kuratani S"/>
            <person name="Sato K"/>
            <person name="Hyodo S Kuraku.S."/>
        </authorList>
    </citation>
    <scope>NUCLEOTIDE SEQUENCE [LARGE SCALE GENOMIC DNA]</scope>
</reference>
<feature type="region of interest" description="Disordered" evidence="1">
    <location>
        <begin position="187"/>
        <end position="238"/>
    </location>
</feature>
<dbReference type="STRING" id="137246.A0A401S2I0"/>
<dbReference type="OrthoDB" id="10028206at2759"/>
<feature type="compositionally biased region" description="Low complexity" evidence="1">
    <location>
        <begin position="200"/>
        <end position="212"/>
    </location>
</feature>
<dbReference type="AlphaFoldDB" id="A0A401S2I0"/>
<evidence type="ECO:0000313" key="3">
    <source>
        <dbReference type="Proteomes" id="UP000287033"/>
    </source>
</evidence>
<evidence type="ECO:0000256" key="1">
    <source>
        <dbReference type="SAM" id="MobiDB-lite"/>
    </source>
</evidence>
<dbReference type="PANTHER" id="PTHR35258">
    <property type="entry name" value="SPERMATOGENESIS-ASSOCIATED PROTEIN 22"/>
    <property type="match status" value="1"/>
</dbReference>
<keyword evidence="3" id="KW-1185">Reference proteome</keyword>
<feature type="compositionally biased region" description="Polar residues" evidence="1">
    <location>
        <begin position="52"/>
        <end position="64"/>
    </location>
</feature>
<dbReference type="EMBL" id="BEZZ01000062">
    <property type="protein sequence ID" value="GCC24601.1"/>
    <property type="molecule type" value="Genomic_DNA"/>
</dbReference>
<dbReference type="GO" id="GO:0000711">
    <property type="term" value="P:meiotic DNA repair synthesis"/>
    <property type="evidence" value="ECO:0007669"/>
    <property type="project" value="InterPro"/>
</dbReference>
<dbReference type="Proteomes" id="UP000287033">
    <property type="component" value="Unassembled WGS sequence"/>
</dbReference>
<evidence type="ECO:0008006" key="4">
    <source>
        <dbReference type="Google" id="ProtNLM"/>
    </source>
</evidence>
<feature type="region of interest" description="Disordered" evidence="1">
    <location>
        <begin position="112"/>
        <end position="149"/>
    </location>
</feature>
<dbReference type="GO" id="GO:0051445">
    <property type="term" value="P:regulation of meiotic cell cycle"/>
    <property type="evidence" value="ECO:0007669"/>
    <property type="project" value="TreeGrafter"/>
</dbReference>
<dbReference type="GO" id="GO:0007129">
    <property type="term" value="P:homologous chromosome pairing at meiosis"/>
    <property type="evidence" value="ECO:0007669"/>
    <property type="project" value="InterPro"/>
</dbReference>
<dbReference type="OMA" id="VPCVYYE"/>
<organism evidence="2 3">
    <name type="scientific">Chiloscyllium punctatum</name>
    <name type="common">Brownbanded bambooshark</name>
    <name type="synonym">Hemiscyllium punctatum</name>
    <dbReference type="NCBI Taxonomy" id="137246"/>
    <lineage>
        <taxon>Eukaryota</taxon>
        <taxon>Metazoa</taxon>
        <taxon>Chordata</taxon>
        <taxon>Craniata</taxon>
        <taxon>Vertebrata</taxon>
        <taxon>Chondrichthyes</taxon>
        <taxon>Elasmobranchii</taxon>
        <taxon>Galeomorphii</taxon>
        <taxon>Galeoidea</taxon>
        <taxon>Orectolobiformes</taxon>
        <taxon>Hemiscylliidae</taxon>
        <taxon>Chiloscyllium</taxon>
    </lineage>
</organism>